<dbReference type="Proteomes" id="UP000290289">
    <property type="component" value="Chromosome 6"/>
</dbReference>
<protein>
    <recommendedName>
        <fullName evidence="3">RNase H type-1 domain-containing protein</fullName>
    </recommendedName>
</protein>
<evidence type="ECO:0000313" key="2">
    <source>
        <dbReference type="Proteomes" id="UP000290289"/>
    </source>
</evidence>
<keyword evidence="2" id="KW-1185">Reference proteome</keyword>
<name>A0A498JQN0_MALDO</name>
<accession>A0A498JQN0</accession>
<dbReference type="AlphaFoldDB" id="A0A498JQN0"/>
<evidence type="ECO:0000313" key="1">
    <source>
        <dbReference type="EMBL" id="RXH95561.1"/>
    </source>
</evidence>
<comment type="caution">
    <text evidence="1">The sequence shown here is derived from an EMBL/GenBank/DDBJ whole genome shotgun (WGS) entry which is preliminary data.</text>
</comment>
<evidence type="ECO:0008006" key="3">
    <source>
        <dbReference type="Google" id="ProtNLM"/>
    </source>
</evidence>
<gene>
    <name evidence="1" type="ORF">DVH24_008061</name>
</gene>
<proteinExistence type="predicted"/>
<reference evidence="1 2" key="1">
    <citation type="submission" date="2018-10" db="EMBL/GenBank/DDBJ databases">
        <title>A high-quality apple genome assembly.</title>
        <authorList>
            <person name="Hu J."/>
        </authorList>
    </citation>
    <scope>NUCLEOTIDE SEQUENCE [LARGE SCALE GENOMIC DNA]</scope>
    <source>
        <strain evidence="2">cv. HFTH1</strain>
        <tissue evidence="1">Young leaf</tissue>
    </source>
</reference>
<dbReference type="EMBL" id="RDQH01000332">
    <property type="protein sequence ID" value="RXH95561.1"/>
    <property type="molecule type" value="Genomic_DNA"/>
</dbReference>
<organism evidence="1 2">
    <name type="scientific">Malus domestica</name>
    <name type="common">Apple</name>
    <name type="synonym">Pyrus malus</name>
    <dbReference type="NCBI Taxonomy" id="3750"/>
    <lineage>
        <taxon>Eukaryota</taxon>
        <taxon>Viridiplantae</taxon>
        <taxon>Streptophyta</taxon>
        <taxon>Embryophyta</taxon>
        <taxon>Tracheophyta</taxon>
        <taxon>Spermatophyta</taxon>
        <taxon>Magnoliopsida</taxon>
        <taxon>eudicotyledons</taxon>
        <taxon>Gunneridae</taxon>
        <taxon>Pentapetalae</taxon>
        <taxon>rosids</taxon>
        <taxon>fabids</taxon>
        <taxon>Rosales</taxon>
        <taxon>Rosaceae</taxon>
        <taxon>Amygdaloideae</taxon>
        <taxon>Maleae</taxon>
        <taxon>Malus</taxon>
    </lineage>
</organism>
<sequence length="93" mass="10377">MGTIRCELPNDSPIGIIVEDSKALLSLITGAIVAHTRCQNNEVAHRLARHAVTSFVSCSWFEEPPDIISDVLFSYCNPRAWQPITFCTDFIIL</sequence>